<gene>
    <name evidence="1" type="ORF">AUR04nite_00470</name>
</gene>
<comment type="caution">
    <text evidence="1">The sequence shown here is derived from an EMBL/GenBank/DDBJ whole genome shotgun (WGS) entry which is preliminary data.</text>
</comment>
<keyword evidence="2" id="KW-1185">Reference proteome</keyword>
<dbReference type="EMBL" id="BJNY01000001">
    <property type="protein sequence ID" value="GED04515.1"/>
    <property type="molecule type" value="Genomic_DNA"/>
</dbReference>
<evidence type="ECO:0000313" key="1">
    <source>
        <dbReference type="EMBL" id="GED04515.1"/>
    </source>
</evidence>
<protein>
    <recommendedName>
        <fullName evidence="3">Phage head morphogenesis domain-containing protein</fullName>
    </recommendedName>
</protein>
<dbReference type="InterPro" id="IPR057369">
    <property type="entry name" value="VG15"/>
</dbReference>
<dbReference type="RefSeq" id="WP_141360754.1">
    <property type="nucleotide sequence ID" value="NZ_BAAAJL010000007.1"/>
</dbReference>
<evidence type="ECO:0000313" key="2">
    <source>
        <dbReference type="Proteomes" id="UP000316612"/>
    </source>
</evidence>
<proteinExistence type="predicted"/>
<organism evidence="1 2">
    <name type="scientific">Glutamicibacter uratoxydans</name>
    <name type="common">Arthrobacter uratoxydans</name>
    <dbReference type="NCBI Taxonomy" id="43667"/>
    <lineage>
        <taxon>Bacteria</taxon>
        <taxon>Bacillati</taxon>
        <taxon>Actinomycetota</taxon>
        <taxon>Actinomycetes</taxon>
        <taxon>Micrococcales</taxon>
        <taxon>Micrococcaceae</taxon>
        <taxon>Glutamicibacter</taxon>
    </lineage>
</organism>
<accession>A0A4Y4DLJ1</accession>
<dbReference type="Proteomes" id="UP000316612">
    <property type="component" value="Unassembled WGS sequence"/>
</dbReference>
<reference evidence="1 2" key="1">
    <citation type="submission" date="2019-06" db="EMBL/GenBank/DDBJ databases">
        <title>Whole genome shotgun sequence of Glutamicibacter uratoxydans NBRC 15515.</title>
        <authorList>
            <person name="Hosoyama A."/>
            <person name="Uohara A."/>
            <person name="Ohji S."/>
            <person name="Ichikawa N."/>
        </authorList>
    </citation>
    <scope>NUCLEOTIDE SEQUENCE [LARGE SCALE GENOMIC DNA]</scope>
    <source>
        <strain evidence="1 2">NBRC 15515</strain>
    </source>
</reference>
<dbReference type="AlphaFoldDB" id="A0A4Y4DLJ1"/>
<evidence type="ECO:0008006" key="3">
    <source>
        <dbReference type="Google" id="ProtNLM"/>
    </source>
</evidence>
<sequence length="380" mass="42232">MARNELEATEEAVRAAQARLGLIGAYLALMQFTSSVGVLNPAATGVAWTTFVVKLVAGMRIRSRKLAKSYYQLARALDTGATLGVPEGLEPGAEVSLNRLRQQFLDELLEVNSLGREVADDADELARFLHDEALKASPDDDIESKRGLPLSQVELDKYIQAFLDHEGVDGRVRVEPFEWPTDTDFKVIESSLGDYLRRNLADLEGSLKAKVSEEREDPERREEELRQVHEDAGNKLAGMVHKQGISAGTDAIRKVSGVDQRVQAWARQTGPRPCSFCAMLASRGFVYKNAKVATKAYKDRIRSDGTVGFSVSAYHPNCACTAIPRWESTGKADLPELNAFLEEMWPKVTEGYHGVDALNAWRRWLNARYKMPDGQQSFDV</sequence>
<dbReference type="OrthoDB" id="3194844at2"/>
<dbReference type="Pfam" id="PF25310">
    <property type="entry name" value="VG15"/>
    <property type="match status" value="1"/>
</dbReference>
<name>A0A4Y4DLJ1_GLUUR</name>